<keyword evidence="4 5" id="KW-0472">Membrane</keyword>
<proteinExistence type="predicted"/>
<evidence type="ECO:0000313" key="6">
    <source>
        <dbReference type="EMBL" id="KAH3741547.1"/>
    </source>
</evidence>
<dbReference type="PANTHER" id="PTHR11040:SF140">
    <property type="entry name" value="ZRT (ZRT), IRT- (IRT-) LIKE PROTEIN TRANSPORTER"/>
    <property type="match status" value="1"/>
</dbReference>
<feature type="transmembrane region" description="Helical" evidence="5">
    <location>
        <begin position="386"/>
        <end position="406"/>
    </location>
</feature>
<organism evidence="6 7">
    <name type="scientific">Dreissena polymorpha</name>
    <name type="common">Zebra mussel</name>
    <name type="synonym">Mytilus polymorpha</name>
    <dbReference type="NCBI Taxonomy" id="45954"/>
    <lineage>
        <taxon>Eukaryota</taxon>
        <taxon>Metazoa</taxon>
        <taxon>Spiralia</taxon>
        <taxon>Lophotrochozoa</taxon>
        <taxon>Mollusca</taxon>
        <taxon>Bivalvia</taxon>
        <taxon>Autobranchia</taxon>
        <taxon>Heteroconchia</taxon>
        <taxon>Euheterodonta</taxon>
        <taxon>Imparidentia</taxon>
        <taxon>Neoheterodontei</taxon>
        <taxon>Myida</taxon>
        <taxon>Dreissenoidea</taxon>
        <taxon>Dreissenidae</taxon>
        <taxon>Dreissena</taxon>
    </lineage>
</organism>
<feature type="transmembrane region" description="Helical" evidence="5">
    <location>
        <begin position="350"/>
        <end position="374"/>
    </location>
</feature>
<dbReference type="GO" id="GO:0005886">
    <property type="term" value="C:plasma membrane"/>
    <property type="evidence" value="ECO:0007669"/>
    <property type="project" value="TreeGrafter"/>
</dbReference>
<evidence type="ECO:0000256" key="2">
    <source>
        <dbReference type="ARBA" id="ARBA00022692"/>
    </source>
</evidence>
<feature type="transmembrane region" description="Helical" evidence="5">
    <location>
        <begin position="97"/>
        <end position="114"/>
    </location>
</feature>
<keyword evidence="2 5" id="KW-0812">Transmembrane</keyword>
<reference evidence="6" key="2">
    <citation type="submission" date="2020-11" db="EMBL/GenBank/DDBJ databases">
        <authorList>
            <person name="McCartney M.A."/>
            <person name="Auch B."/>
            <person name="Kono T."/>
            <person name="Mallez S."/>
            <person name="Becker A."/>
            <person name="Gohl D.M."/>
            <person name="Silverstein K.A.T."/>
            <person name="Koren S."/>
            <person name="Bechman K.B."/>
            <person name="Herman A."/>
            <person name="Abrahante J.E."/>
            <person name="Garbe J."/>
        </authorList>
    </citation>
    <scope>NUCLEOTIDE SEQUENCE</scope>
    <source>
        <strain evidence="6">Duluth1</strain>
        <tissue evidence="6">Whole animal</tissue>
    </source>
</reference>
<dbReference type="GO" id="GO:0005385">
    <property type="term" value="F:zinc ion transmembrane transporter activity"/>
    <property type="evidence" value="ECO:0007669"/>
    <property type="project" value="TreeGrafter"/>
</dbReference>
<gene>
    <name evidence="6" type="ORF">DPMN_048272</name>
</gene>
<feature type="transmembrane region" description="Helical" evidence="5">
    <location>
        <begin position="57"/>
        <end position="77"/>
    </location>
</feature>
<sequence>MSDEQEAGVDMDVVVAKVLTIVVITSLTVIVGLLPCRLVKHFRRKMLRTKQTIDKMVSGAKCFSGGVFLGVCLLHLIPETRKKVDSLLEQIGSTTTYPVAELLTMVGFFGVIFGEHTIRFLYVKTKEDWCLPSSDNDSYSFDQEYGSNNGDLGAERCDLIECRSLRSISNHSHLDADETPTAIVHSVSVTDESVPVARMNVNGLYPINQTITECFESTRANNAKNTIVTTVTVDTDNPKYNTATADELIEECPETRRGIGLTQENLQDLEVKTVVTEISRSEDTSRGHIQSAFLLVALSFHGVFEGMALGLQVLECDVWVMCVAIVIHRIILAFGMSLQYARNNDRASTIVFSISTFSIICVVGIVIGIVISAGAQLYSDVNVPNAILQSLATGTIFYIVFLNILYKELDGNRDVKKISCTFVGFVFMAITLAVAKG</sequence>
<feature type="transmembrane region" description="Helical" evidence="5">
    <location>
        <begin position="14"/>
        <end position="36"/>
    </location>
</feature>
<evidence type="ECO:0000256" key="1">
    <source>
        <dbReference type="ARBA" id="ARBA00004141"/>
    </source>
</evidence>
<dbReference type="EMBL" id="JAIWYP010000011">
    <property type="protein sequence ID" value="KAH3741547.1"/>
    <property type="molecule type" value="Genomic_DNA"/>
</dbReference>
<feature type="transmembrane region" description="Helical" evidence="5">
    <location>
        <begin position="318"/>
        <end position="338"/>
    </location>
</feature>
<dbReference type="InterPro" id="IPR003689">
    <property type="entry name" value="ZIP"/>
</dbReference>
<keyword evidence="3 5" id="KW-1133">Transmembrane helix</keyword>
<reference evidence="6" key="1">
    <citation type="journal article" date="2019" name="bioRxiv">
        <title>The Genome of the Zebra Mussel, Dreissena polymorpha: A Resource for Invasive Species Research.</title>
        <authorList>
            <person name="McCartney M.A."/>
            <person name="Auch B."/>
            <person name="Kono T."/>
            <person name="Mallez S."/>
            <person name="Zhang Y."/>
            <person name="Obille A."/>
            <person name="Becker A."/>
            <person name="Abrahante J.E."/>
            <person name="Garbe J."/>
            <person name="Badalamenti J.P."/>
            <person name="Herman A."/>
            <person name="Mangelson H."/>
            <person name="Liachko I."/>
            <person name="Sullivan S."/>
            <person name="Sone E.D."/>
            <person name="Koren S."/>
            <person name="Silverstein K.A.T."/>
            <person name="Beckman K.B."/>
            <person name="Gohl D.M."/>
        </authorList>
    </citation>
    <scope>NUCLEOTIDE SEQUENCE</scope>
    <source>
        <strain evidence="6">Duluth1</strain>
        <tissue evidence="6">Whole animal</tissue>
    </source>
</reference>
<name>A0A9D4I2Q6_DREPO</name>
<evidence type="ECO:0000256" key="4">
    <source>
        <dbReference type="ARBA" id="ARBA00023136"/>
    </source>
</evidence>
<dbReference type="OrthoDB" id="448280at2759"/>
<dbReference type="AlphaFoldDB" id="A0A9D4I2Q6"/>
<evidence type="ECO:0000313" key="7">
    <source>
        <dbReference type="Proteomes" id="UP000828390"/>
    </source>
</evidence>
<keyword evidence="7" id="KW-1185">Reference proteome</keyword>
<dbReference type="PANTHER" id="PTHR11040">
    <property type="entry name" value="ZINC/IRON TRANSPORTER"/>
    <property type="match status" value="1"/>
</dbReference>
<comment type="caution">
    <text evidence="6">The sequence shown here is derived from an EMBL/GenBank/DDBJ whole genome shotgun (WGS) entry which is preliminary data.</text>
</comment>
<feature type="transmembrane region" description="Helical" evidence="5">
    <location>
        <begin position="292"/>
        <end position="312"/>
    </location>
</feature>
<dbReference type="Proteomes" id="UP000828390">
    <property type="component" value="Unassembled WGS sequence"/>
</dbReference>
<protein>
    <submittedName>
        <fullName evidence="6">Uncharacterized protein</fullName>
    </submittedName>
</protein>
<accession>A0A9D4I2Q6</accession>
<comment type="subcellular location">
    <subcellularLocation>
        <location evidence="1">Membrane</location>
        <topology evidence="1">Multi-pass membrane protein</topology>
    </subcellularLocation>
</comment>
<evidence type="ECO:0000256" key="5">
    <source>
        <dbReference type="SAM" id="Phobius"/>
    </source>
</evidence>
<dbReference type="Pfam" id="PF02535">
    <property type="entry name" value="Zip"/>
    <property type="match status" value="1"/>
</dbReference>
<evidence type="ECO:0000256" key="3">
    <source>
        <dbReference type="ARBA" id="ARBA00022989"/>
    </source>
</evidence>
<feature type="transmembrane region" description="Helical" evidence="5">
    <location>
        <begin position="418"/>
        <end position="435"/>
    </location>
</feature>